<comment type="caution">
    <text evidence="2">The sequence shown here is derived from an EMBL/GenBank/DDBJ whole genome shotgun (WGS) entry which is preliminary data.</text>
</comment>
<feature type="non-terminal residue" evidence="2">
    <location>
        <position position="1"/>
    </location>
</feature>
<dbReference type="InterPro" id="IPR011990">
    <property type="entry name" value="TPR-like_helical_dom_sf"/>
</dbReference>
<dbReference type="Proteomes" id="UP000014139">
    <property type="component" value="Unassembled WGS sequence"/>
</dbReference>
<feature type="compositionally biased region" description="Pro residues" evidence="1">
    <location>
        <begin position="11"/>
        <end position="24"/>
    </location>
</feature>
<dbReference type="AlphaFoldDB" id="R1HXG8"/>
<protein>
    <submittedName>
        <fullName evidence="2">Uncharacterized protein</fullName>
    </submittedName>
</protein>
<evidence type="ECO:0000313" key="2">
    <source>
        <dbReference type="EMBL" id="EOD64996.1"/>
    </source>
</evidence>
<dbReference type="SUPFAM" id="SSF48452">
    <property type="entry name" value="TPR-like"/>
    <property type="match status" value="1"/>
</dbReference>
<name>R1HXG8_9PSEU</name>
<feature type="region of interest" description="Disordered" evidence="1">
    <location>
        <begin position="1"/>
        <end position="29"/>
    </location>
</feature>
<organism evidence="2 3">
    <name type="scientific">Amycolatopsis vancoresmycina DSM 44592</name>
    <dbReference type="NCBI Taxonomy" id="1292037"/>
    <lineage>
        <taxon>Bacteria</taxon>
        <taxon>Bacillati</taxon>
        <taxon>Actinomycetota</taxon>
        <taxon>Actinomycetes</taxon>
        <taxon>Pseudonocardiales</taxon>
        <taxon>Pseudonocardiaceae</taxon>
        <taxon>Amycolatopsis</taxon>
    </lineage>
</organism>
<evidence type="ECO:0000313" key="3">
    <source>
        <dbReference type="Proteomes" id="UP000014139"/>
    </source>
</evidence>
<dbReference type="PATRIC" id="fig|1292037.4.peg.5468"/>
<evidence type="ECO:0000256" key="1">
    <source>
        <dbReference type="SAM" id="MobiDB-lite"/>
    </source>
</evidence>
<sequence length="145" mass="15464">WRAGRSRPGIGPLPEPRNPTPVPDGPWHDARTDLLRLRLGPDGEAALARRGPAVPGATRADIDWVAGRTDDAVAGYRLLLSEEPDDPCALVGLGLALAARSTGPASRALLHRPELVRAVHRLLREDNGTAPPVESVAGWIGRFTN</sequence>
<reference evidence="2 3" key="1">
    <citation type="submission" date="2013-02" db="EMBL/GenBank/DDBJ databases">
        <title>Draft genome sequence of Amycolatopsis vancoresmycina strain DSM 44592T.</title>
        <authorList>
            <person name="Kumar S."/>
            <person name="Kaur N."/>
            <person name="Kaur C."/>
            <person name="Raghava G.P.S."/>
            <person name="Mayilraj S."/>
        </authorList>
    </citation>
    <scope>NUCLEOTIDE SEQUENCE [LARGE SCALE GENOMIC DNA]</scope>
    <source>
        <strain evidence="2 3">DSM 44592</strain>
    </source>
</reference>
<gene>
    <name evidence="2" type="ORF">H480_29011</name>
</gene>
<dbReference type="EMBL" id="AOUO01000451">
    <property type="protein sequence ID" value="EOD64996.1"/>
    <property type="molecule type" value="Genomic_DNA"/>
</dbReference>
<keyword evidence="3" id="KW-1185">Reference proteome</keyword>
<accession>R1HXG8</accession>
<proteinExistence type="predicted"/>